<protein>
    <submittedName>
        <fullName evidence="2">Uncharacterized protein</fullName>
    </submittedName>
</protein>
<evidence type="ECO:0000313" key="3">
    <source>
        <dbReference type="Proteomes" id="UP001054945"/>
    </source>
</evidence>
<evidence type="ECO:0000256" key="1">
    <source>
        <dbReference type="SAM" id="MobiDB-lite"/>
    </source>
</evidence>
<evidence type="ECO:0000313" key="2">
    <source>
        <dbReference type="EMBL" id="GIX86250.1"/>
    </source>
</evidence>
<dbReference type="AlphaFoldDB" id="A0AAV4NPM0"/>
<reference evidence="2 3" key="1">
    <citation type="submission" date="2021-06" db="EMBL/GenBank/DDBJ databases">
        <title>Caerostris extrusa draft genome.</title>
        <authorList>
            <person name="Kono N."/>
            <person name="Arakawa K."/>
        </authorList>
    </citation>
    <scope>NUCLEOTIDE SEQUENCE [LARGE SCALE GENOMIC DNA]</scope>
</reference>
<feature type="region of interest" description="Disordered" evidence="1">
    <location>
        <begin position="18"/>
        <end position="64"/>
    </location>
</feature>
<sequence>MQLCMFIVGGQGPPAFPSVSEMKSTLTVPTPSSCNTPEQNAESSMNVNTSPKPQEEKNDPNPPLVFDILDFQDLEAMDLGVLDRNDPTSQSSSSKLDSLQIKSRTIVLHHLDMDVEFTDWLDILTNNNSVANTNQNRINSFNGDNNDPLLPSMENGQETLDMFSLDNLDFKLPSDSNLLSWECHIKCSTCDKFLHGLLSDVVIIIIYHKSIGCQFLSCG</sequence>
<keyword evidence="3" id="KW-1185">Reference proteome</keyword>
<organism evidence="2 3">
    <name type="scientific">Caerostris extrusa</name>
    <name type="common">Bark spider</name>
    <name type="synonym">Caerostris bankana</name>
    <dbReference type="NCBI Taxonomy" id="172846"/>
    <lineage>
        <taxon>Eukaryota</taxon>
        <taxon>Metazoa</taxon>
        <taxon>Ecdysozoa</taxon>
        <taxon>Arthropoda</taxon>
        <taxon>Chelicerata</taxon>
        <taxon>Arachnida</taxon>
        <taxon>Araneae</taxon>
        <taxon>Araneomorphae</taxon>
        <taxon>Entelegynae</taxon>
        <taxon>Araneoidea</taxon>
        <taxon>Araneidae</taxon>
        <taxon>Caerostris</taxon>
    </lineage>
</organism>
<proteinExistence type="predicted"/>
<comment type="caution">
    <text evidence="2">The sequence shown here is derived from an EMBL/GenBank/DDBJ whole genome shotgun (WGS) entry which is preliminary data.</text>
</comment>
<feature type="compositionally biased region" description="Polar residues" evidence="1">
    <location>
        <begin position="21"/>
        <end position="52"/>
    </location>
</feature>
<dbReference type="EMBL" id="BPLR01003573">
    <property type="protein sequence ID" value="GIX86250.1"/>
    <property type="molecule type" value="Genomic_DNA"/>
</dbReference>
<dbReference type="Proteomes" id="UP001054945">
    <property type="component" value="Unassembled WGS sequence"/>
</dbReference>
<name>A0AAV4NPM0_CAEEX</name>
<gene>
    <name evidence="2" type="primary">MKL2</name>
    <name evidence="2" type="ORF">CEXT_725331</name>
</gene>
<accession>A0AAV4NPM0</accession>